<keyword evidence="13" id="KW-1185">Reference proteome</keyword>
<dbReference type="InterPro" id="IPR044862">
    <property type="entry name" value="Pro_4_hyd_alph_FE2OG_OXY"/>
</dbReference>
<keyword evidence="10" id="KW-0408">Iron</keyword>
<evidence type="ECO:0000256" key="8">
    <source>
        <dbReference type="ARBA" id="ARBA00022964"/>
    </source>
</evidence>
<dbReference type="EMBL" id="LJIJ01000606">
    <property type="protein sequence ID" value="ODM95923.1"/>
    <property type="molecule type" value="Genomic_DNA"/>
</dbReference>
<evidence type="ECO:0000313" key="13">
    <source>
        <dbReference type="Proteomes" id="UP000094527"/>
    </source>
</evidence>
<dbReference type="PANTHER" id="PTHR10869">
    <property type="entry name" value="PROLYL 4-HYDROXYLASE ALPHA SUBUNIT"/>
    <property type="match status" value="1"/>
</dbReference>
<evidence type="ECO:0000256" key="4">
    <source>
        <dbReference type="ARBA" id="ARBA00006511"/>
    </source>
</evidence>
<gene>
    <name evidence="12" type="ORF">Ocin01_10756</name>
</gene>
<comment type="similarity">
    <text evidence="4">Belongs to the P4HA family.</text>
</comment>
<reference evidence="12 13" key="1">
    <citation type="journal article" date="2016" name="Genome Biol. Evol.">
        <title>Gene Family Evolution Reflects Adaptation to Soil Environmental Stressors in the Genome of the Collembolan Orchesella cincta.</title>
        <authorList>
            <person name="Faddeeva-Vakhrusheva A."/>
            <person name="Derks M.F."/>
            <person name="Anvar S.Y."/>
            <person name="Agamennone V."/>
            <person name="Suring W."/>
            <person name="Smit S."/>
            <person name="van Straalen N.M."/>
            <person name="Roelofs D."/>
        </authorList>
    </citation>
    <scope>NUCLEOTIDE SEQUENCE [LARGE SCALE GENOMIC DNA]</scope>
    <source>
        <tissue evidence="12">Mixed pool</tissue>
    </source>
</reference>
<comment type="function">
    <text evidence="2">Catalyzes the post-translational formation of 4-hydroxyproline in -Xaa-Pro-Gly- sequences in collagens and other proteins.</text>
</comment>
<dbReference type="Pfam" id="PF08336">
    <property type="entry name" value="P4Ha_N"/>
    <property type="match status" value="1"/>
</dbReference>
<dbReference type="AlphaFoldDB" id="A0A1D2MSB5"/>
<dbReference type="InterPro" id="IPR006620">
    <property type="entry name" value="Pro_4_hyd_alph"/>
</dbReference>
<feature type="non-terminal residue" evidence="12">
    <location>
        <position position="1"/>
    </location>
</feature>
<keyword evidence="8" id="KW-0223">Dioxygenase</keyword>
<comment type="subcellular location">
    <subcellularLocation>
        <location evidence="3">Endoplasmic reticulum lumen</location>
    </subcellularLocation>
</comment>
<dbReference type="GO" id="GO:0004656">
    <property type="term" value="F:procollagen-proline 4-dioxygenase activity"/>
    <property type="evidence" value="ECO:0007669"/>
    <property type="project" value="UniProtKB-EC"/>
</dbReference>
<dbReference type="GO" id="GO:0005506">
    <property type="term" value="F:iron ion binding"/>
    <property type="evidence" value="ECO:0007669"/>
    <property type="project" value="InterPro"/>
</dbReference>
<comment type="cofactor">
    <cofactor evidence="1">
        <name>L-ascorbate</name>
        <dbReference type="ChEBI" id="CHEBI:38290"/>
    </cofactor>
</comment>
<organism evidence="12 13">
    <name type="scientific">Orchesella cincta</name>
    <name type="common">Springtail</name>
    <name type="synonym">Podura cincta</name>
    <dbReference type="NCBI Taxonomy" id="48709"/>
    <lineage>
        <taxon>Eukaryota</taxon>
        <taxon>Metazoa</taxon>
        <taxon>Ecdysozoa</taxon>
        <taxon>Arthropoda</taxon>
        <taxon>Hexapoda</taxon>
        <taxon>Collembola</taxon>
        <taxon>Entomobryomorpha</taxon>
        <taxon>Entomobryoidea</taxon>
        <taxon>Orchesellidae</taxon>
        <taxon>Orchesellinae</taxon>
        <taxon>Orchesella</taxon>
    </lineage>
</organism>
<comment type="caution">
    <text evidence="12">The sequence shown here is derived from an EMBL/GenBank/DDBJ whole genome shotgun (WGS) entry which is preliminary data.</text>
</comment>
<evidence type="ECO:0000259" key="11">
    <source>
        <dbReference type="PROSITE" id="PS51471"/>
    </source>
</evidence>
<accession>A0A1D2MSB5</accession>
<proteinExistence type="inferred from homology"/>
<keyword evidence="6" id="KW-0479">Metal-binding</keyword>
<feature type="domain" description="Fe2OG dioxygenase" evidence="11">
    <location>
        <begin position="354"/>
        <end position="465"/>
    </location>
</feature>
<evidence type="ECO:0000256" key="1">
    <source>
        <dbReference type="ARBA" id="ARBA00001961"/>
    </source>
</evidence>
<evidence type="ECO:0000256" key="7">
    <source>
        <dbReference type="ARBA" id="ARBA00022896"/>
    </source>
</evidence>
<dbReference type="STRING" id="48709.A0A1D2MSB5"/>
<protein>
    <recommendedName>
        <fullName evidence="5">procollagen-proline 4-dioxygenase</fullName>
        <ecNumber evidence="5">1.14.11.2</ecNumber>
    </recommendedName>
</protein>
<sequence>YLKDFESDAVLLNSSTSNVPMVREEKSNGLSRKDALPAIDIDAFALSVTAHPLKAYKLLRRYVKDLPALEKELRLDEERKFLKLTEKVKTKVPFPTQRDMQGATEGILRAHDTYNMNIDDVRIDDKLLFDLATILTRAIQWLERAYKLVVRESDDSISRKQVKDKLDEVVSQHNEALARRSKNPYLFTEPVKLHLSLEDNTQPRKRLLDTEHHVLLNKHSSMTDLTNFAALCGGKQLRSNVETSRLNCWFEKKQPLNIISPLKVEMLNRQPSVLQFYDLLSEKTSGKIVESARSTLGRSQVYAKSHPDSKMISQSRTSTSTWLKDDRSSKLKEIMMVYRKIEAYTGLNIIENGASEDLQVSCYGIAGHFNPHLDTIFNSVERKHLNKEELHRGDRYATLMFYLTDVPRGGSTAFSRTGVVANPVKGSAIFWYNMNENGEPDPLALHGGCPILYGNKCVSNKWIRFNSQSRHQCNFSQNRIPSPT</sequence>
<evidence type="ECO:0000256" key="2">
    <source>
        <dbReference type="ARBA" id="ARBA00002035"/>
    </source>
</evidence>
<keyword evidence="9" id="KW-0560">Oxidoreductase</keyword>
<dbReference type="PROSITE" id="PS51471">
    <property type="entry name" value="FE2OG_OXY"/>
    <property type="match status" value="1"/>
</dbReference>
<keyword evidence="7" id="KW-0847">Vitamin C</keyword>
<evidence type="ECO:0000256" key="5">
    <source>
        <dbReference type="ARBA" id="ARBA00012269"/>
    </source>
</evidence>
<dbReference type="Gene3D" id="2.60.120.620">
    <property type="entry name" value="q2cbj1_9rhob like domain"/>
    <property type="match status" value="1"/>
</dbReference>
<dbReference type="InterPro" id="IPR005123">
    <property type="entry name" value="Oxoglu/Fe-dep_dioxygenase_dom"/>
</dbReference>
<evidence type="ECO:0000256" key="6">
    <source>
        <dbReference type="ARBA" id="ARBA00022723"/>
    </source>
</evidence>
<dbReference type="InterPro" id="IPR013547">
    <property type="entry name" value="P4H_N"/>
</dbReference>
<dbReference type="PANTHER" id="PTHR10869:SF244">
    <property type="entry name" value="PROLYL 4-HYDROXYLASE SUBUNIT ALPHA-2"/>
    <property type="match status" value="1"/>
</dbReference>
<evidence type="ECO:0000256" key="9">
    <source>
        <dbReference type="ARBA" id="ARBA00023002"/>
    </source>
</evidence>
<evidence type="ECO:0000313" key="12">
    <source>
        <dbReference type="EMBL" id="ODM95923.1"/>
    </source>
</evidence>
<dbReference type="SMART" id="SM00702">
    <property type="entry name" value="P4Hc"/>
    <property type="match status" value="1"/>
</dbReference>
<evidence type="ECO:0000256" key="3">
    <source>
        <dbReference type="ARBA" id="ARBA00004319"/>
    </source>
</evidence>
<name>A0A1D2MSB5_ORCCI</name>
<dbReference type="OMA" id="WIRANSQ"/>
<dbReference type="OrthoDB" id="420380at2759"/>
<dbReference type="InterPro" id="IPR045054">
    <property type="entry name" value="P4HA-like"/>
</dbReference>
<dbReference type="Pfam" id="PF13640">
    <property type="entry name" value="2OG-FeII_Oxy_3"/>
    <property type="match status" value="1"/>
</dbReference>
<dbReference type="Proteomes" id="UP000094527">
    <property type="component" value="Unassembled WGS sequence"/>
</dbReference>
<evidence type="ECO:0000256" key="10">
    <source>
        <dbReference type="ARBA" id="ARBA00023004"/>
    </source>
</evidence>
<dbReference type="GO" id="GO:0005788">
    <property type="term" value="C:endoplasmic reticulum lumen"/>
    <property type="evidence" value="ECO:0007669"/>
    <property type="project" value="UniProtKB-SubCell"/>
</dbReference>
<dbReference type="GO" id="GO:0031418">
    <property type="term" value="F:L-ascorbic acid binding"/>
    <property type="evidence" value="ECO:0007669"/>
    <property type="project" value="UniProtKB-KW"/>
</dbReference>
<dbReference type="EC" id="1.14.11.2" evidence="5"/>